<dbReference type="InterPro" id="IPR027268">
    <property type="entry name" value="Peptidase_M4/M1_CTD_sf"/>
</dbReference>
<dbReference type="GO" id="GO:0008270">
    <property type="term" value="F:zinc ion binding"/>
    <property type="evidence" value="ECO:0007669"/>
    <property type="project" value="InterPro"/>
</dbReference>
<dbReference type="OrthoDB" id="9814383at2"/>
<feature type="domain" description="Peptidase M1 membrane alanine aminopeptidase" evidence="3">
    <location>
        <begin position="338"/>
        <end position="484"/>
    </location>
</feature>
<feature type="binding site" evidence="2">
    <location>
        <position position="349"/>
    </location>
    <ligand>
        <name>Zn(2+)</name>
        <dbReference type="ChEBI" id="CHEBI:29105"/>
        <note>catalytic</note>
    </ligand>
</feature>
<dbReference type="RefSeq" id="WP_044221494.1">
    <property type="nucleotide sequence ID" value="NZ_JRYR02000001.1"/>
</dbReference>
<dbReference type="PANTHER" id="PTHR45726">
    <property type="entry name" value="LEUKOTRIENE A-4 HYDROLASE"/>
    <property type="match status" value="1"/>
</dbReference>
<dbReference type="Pfam" id="PF01433">
    <property type="entry name" value="Peptidase_M1"/>
    <property type="match status" value="1"/>
</dbReference>
<evidence type="ECO:0000256" key="1">
    <source>
        <dbReference type="PIRSR" id="PIRSR634015-1"/>
    </source>
</evidence>
<dbReference type="CDD" id="cd09604">
    <property type="entry name" value="M1_APN_like"/>
    <property type="match status" value="1"/>
</dbReference>
<dbReference type="GO" id="GO:0008237">
    <property type="term" value="F:metallopeptidase activity"/>
    <property type="evidence" value="ECO:0007669"/>
    <property type="project" value="InterPro"/>
</dbReference>
<dbReference type="Gene3D" id="1.10.390.10">
    <property type="entry name" value="Neutral Protease Domain 2"/>
    <property type="match status" value="1"/>
</dbReference>
<feature type="binding site" evidence="2">
    <location>
        <position position="372"/>
    </location>
    <ligand>
        <name>Zn(2+)</name>
        <dbReference type="ChEBI" id="CHEBI:29105"/>
        <note>catalytic</note>
    </ligand>
</feature>
<feature type="active site" description="Proton acceptor" evidence="1">
    <location>
        <position position="350"/>
    </location>
</feature>
<evidence type="ECO:0000256" key="2">
    <source>
        <dbReference type="PIRSR" id="PIRSR634015-3"/>
    </source>
</evidence>
<evidence type="ECO:0000259" key="3">
    <source>
        <dbReference type="Pfam" id="PF01433"/>
    </source>
</evidence>
<evidence type="ECO:0000313" key="5">
    <source>
        <dbReference type="Proteomes" id="UP000179797"/>
    </source>
</evidence>
<keyword evidence="2" id="KW-0862">Zinc</keyword>
<dbReference type="AlphaFoldDB" id="A0A1S1YZU1"/>
<sequence length="614" mass="71658">MRQFFLTVIGCFLSIVVLGQSNRWQQKADYKMNVELDVETHQYSGTQELEYYNNSPDTLYHVYYHLYMNAFQPGSMMDVRSRTIEDPDPRVRDRISKLSPDEIGYLKVNSLKLNGKPLQYKMVGTILEVELQKPIMPKSKVKLSMQFDGQVPIQIRRNGRDNKEGVAYSMAQWYPKLAEYDYEGWHPDPYVGREFYGIWGDFDVKLTLDAKYVVAATGYIQNAEQVGHGYEGFKKGKPKNGKLTWHFKAPKVHDFTFAADPEYNHKVVKMEDGPELHFFWKKNQGIDENWEKLPDFLVQAIRYTNKRVGKYPYKVYNVVQGGDGGMEYGMLTLITGKRNLNSLVGVTVHEMLHSWFQFVLASNESLYAWMDEGFNSYIGNEIERYVNGKDNAHGSSYNSYFYVVKRGIEEPLSTHADHFELNSAYSIASYSKGAVFLHQLSYIIGQDTFDKAFKRYYEEWKFKHPNVHDFIRVMEKESKMQLQWYKEYFVYTTKTVDYGVKNTFVEDDTTYVTLERIGHMPMPMEVKMTFDNGDETTYYMPLRIMRGAKQKEVEGNWIQLEDWPWTHPVYTIAVPTKGVKLKKVEIDPSMKVADVNRENNIFEVSYMVEKGAGL</sequence>
<dbReference type="InterPro" id="IPR014782">
    <property type="entry name" value="Peptidase_M1_dom"/>
</dbReference>
<keyword evidence="2" id="KW-0479">Metal-binding</keyword>
<dbReference type="InterPro" id="IPR034015">
    <property type="entry name" value="M1_LTA4H"/>
</dbReference>
<organism evidence="4 5">
    <name type="scientific">Flammeovirga pacifica</name>
    <dbReference type="NCBI Taxonomy" id="915059"/>
    <lineage>
        <taxon>Bacteria</taxon>
        <taxon>Pseudomonadati</taxon>
        <taxon>Bacteroidota</taxon>
        <taxon>Cytophagia</taxon>
        <taxon>Cytophagales</taxon>
        <taxon>Flammeovirgaceae</taxon>
        <taxon>Flammeovirga</taxon>
    </lineage>
</organism>
<name>A0A1S1YZU1_FLAPC</name>
<accession>A0A1S1YZU1</accession>
<dbReference type="STRING" id="915059.NH26_09220"/>
<dbReference type="PANTHER" id="PTHR45726:SF3">
    <property type="entry name" value="LEUKOTRIENE A-4 HYDROLASE"/>
    <property type="match status" value="1"/>
</dbReference>
<proteinExistence type="predicted"/>
<dbReference type="SUPFAM" id="SSF55486">
    <property type="entry name" value="Metalloproteases ('zincins'), catalytic domain"/>
    <property type="match status" value="1"/>
</dbReference>
<keyword evidence="5" id="KW-1185">Reference proteome</keyword>
<comment type="cofactor">
    <cofactor evidence="2">
        <name>Zn(2+)</name>
        <dbReference type="ChEBI" id="CHEBI:29105"/>
    </cofactor>
    <text evidence="2">Binds 1 zinc ion per subunit.</text>
</comment>
<dbReference type="Proteomes" id="UP000179797">
    <property type="component" value="Unassembled WGS sequence"/>
</dbReference>
<feature type="active site" description="Proton donor" evidence="1">
    <location>
        <position position="430"/>
    </location>
</feature>
<protein>
    <submittedName>
        <fullName evidence="4">Peptidase M1</fullName>
    </submittedName>
</protein>
<reference evidence="4 5" key="1">
    <citation type="journal article" date="2012" name="Int. J. Syst. Evol. Microbiol.">
        <title>Flammeovirga pacifica sp. nov., isolated from deep-sea sediment.</title>
        <authorList>
            <person name="Xu H."/>
            <person name="Fu Y."/>
            <person name="Yang N."/>
            <person name="Ding Z."/>
            <person name="Lai Q."/>
            <person name="Zeng R."/>
        </authorList>
    </citation>
    <scope>NUCLEOTIDE SEQUENCE [LARGE SCALE GENOMIC DNA]</scope>
    <source>
        <strain evidence="5">DSM 24597 / LMG 26175 / WPAGA1</strain>
    </source>
</reference>
<gene>
    <name evidence="4" type="ORF">NH26_09220</name>
</gene>
<dbReference type="EMBL" id="JRYR02000001">
    <property type="protein sequence ID" value="OHX66522.1"/>
    <property type="molecule type" value="Genomic_DNA"/>
</dbReference>
<feature type="binding site" evidence="2">
    <location>
        <position position="353"/>
    </location>
    <ligand>
        <name>Zn(2+)</name>
        <dbReference type="ChEBI" id="CHEBI:29105"/>
        <note>catalytic</note>
    </ligand>
</feature>
<comment type="caution">
    <text evidence="4">The sequence shown here is derived from an EMBL/GenBank/DDBJ whole genome shotgun (WGS) entry which is preliminary data.</text>
</comment>
<evidence type="ECO:0000313" key="4">
    <source>
        <dbReference type="EMBL" id="OHX66522.1"/>
    </source>
</evidence>